<feature type="region of interest" description="Disordered" evidence="1">
    <location>
        <begin position="190"/>
        <end position="212"/>
    </location>
</feature>
<reference evidence="3" key="1">
    <citation type="submission" date="2015-08" db="EMBL/GenBank/DDBJ databases">
        <authorList>
            <person name="Babu N.S."/>
            <person name="Beckwith C.J."/>
            <person name="Beseler K.G."/>
            <person name="Brison A."/>
            <person name="Carone J.V."/>
            <person name="Caskin T.P."/>
            <person name="Diamond M."/>
            <person name="Durham M.E."/>
            <person name="Foxe J.M."/>
            <person name="Go M."/>
            <person name="Henderson B.A."/>
            <person name="Jones I.B."/>
            <person name="McGettigan J.A."/>
            <person name="Micheletti S.J."/>
            <person name="Nasrallah M.E."/>
            <person name="Ortiz D."/>
            <person name="Piller C.R."/>
            <person name="Privatt S.R."/>
            <person name="Schneider S.L."/>
            <person name="Sharp S."/>
            <person name="Smith T.C."/>
            <person name="Stanton J.D."/>
            <person name="Ullery H.E."/>
            <person name="Wilson R.J."/>
            <person name="Serrano M.G."/>
            <person name="Buck G."/>
            <person name="Lee V."/>
            <person name="Wang Y."/>
            <person name="Carvalho R."/>
            <person name="Voegtly L."/>
            <person name="Shi R."/>
            <person name="Duckworth R."/>
            <person name="Johnson A."/>
            <person name="Loviza R."/>
            <person name="Walstead R."/>
            <person name="Shah Z."/>
            <person name="Kiflezghi M."/>
            <person name="Wade K."/>
            <person name="Ball S.L."/>
            <person name="Bradley K.W."/>
            <person name="Asai D.J."/>
            <person name="Bowman C.A."/>
            <person name="Russell D.A."/>
            <person name="Pope W.H."/>
            <person name="Jacobs-Sera D."/>
            <person name="Hendrix R.W."/>
            <person name="Hatfull G.F."/>
        </authorList>
    </citation>
    <scope>NUCLEOTIDE SEQUENCE</scope>
</reference>
<sequence>DLSPQGAGRPSHSICAQDMAQVIGPAVTKRLSFGHASHQASLSPDGPDGIAEASNQLSGEAIERALTSLLATTAQRFDEVEAAARARTDEVGEADLRRLKRQFGSLKNSFLHFEVKESFITSLIEGLPTGTEADQLADFEAEVEATVARLQAVKAGNKALTAEIEGLIEEVCAGRAELLSRGADLAGRLATLPPAPGPADPDAGAAGGAEEAGAELERLSRELAVASEEARRLEADLASAASASEDALAATQAARDEASGLSARAGDLAARRTRRGQERAGPDHCADLVRWAAAATELCCALSGVSVLGFREGSIRLRLVTAYPTVAVGLKHDLGALPCRTATHEAELRLDGAMRVTQATLEPPGVPLPKTLAGMPLPAAVQEIMRTVAGHGHRRHLLSSCPAASSTDTALVDASLSLAGGGNVALSLRDTWPGSAVDEVCVTGLAGTRRFMGVDLAQIAGQLSEGR</sequence>
<evidence type="ECO:0000313" key="3">
    <source>
        <dbReference type="EMBL" id="JAT77291.1"/>
    </source>
</evidence>
<dbReference type="Pfam" id="PF20882">
    <property type="entry name" value="Sos7"/>
    <property type="match status" value="1"/>
</dbReference>
<dbReference type="GO" id="GO:0000776">
    <property type="term" value="C:kinetochore"/>
    <property type="evidence" value="ECO:0007669"/>
    <property type="project" value="InterPro"/>
</dbReference>
<dbReference type="EMBL" id="GDKF01001331">
    <property type="protein sequence ID" value="JAT77291.1"/>
    <property type="molecule type" value="Transcribed_RNA"/>
</dbReference>
<dbReference type="InterPro" id="IPR048781">
    <property type="entry name" value="Sos7_CC"/>
</dbReference>
<protein>
    <recommendedName>
        <fullName evidence="2">Kinetochore protein Sos7 coiled-coil domain-containing protein</fullName>
    </recommendedName>
</protein>
<dbReference type="GO" id="GO:0051315">
    <property type="term" value="P:attachment of mitotic spindle microtubules to kinetochore"/>
    <property type="evidence" value="ECO:0007669"/>
    <property type="project" value="TreeGrafter"/>
</dbReference>
<evidence type="ECO:0000256" key="1">
    <source>
        <dbReference type="SAM" id="MobiDB-lite"/>
    </source>
</evidence>
<feature type="region of interest" description="Disordered" evidence="1">
    <location>
        <begin position="261"/>
        <end position="282"/>
    </location>
</feature>
<proteinExistence type="predicted"/>
<feature type="domain" description="Kinetochore protein Sos7 coiled-coil" evidence="2">
    <location>
        <begin position="103"/>
        <end position="173"/>
    </location>
</feature>
<dbReference type="InterPro" id="IPR037475">
    <property type="entry name" value="Sos7"/>
</dbReference>
<evidence type="ECO:0000259" key="2">
    <source>
        <dbReference type="Pfam" id="PF20882"/>
    </source>
</evidence>
<organism evidence="3">
    <name type="scientific">Auxenochlorella protothecoides</name>
    <name type="common">Green microalga</name>
    <name type="synonym">Chlorella protothecoides</name>
    <dbReference type="NCBI Taxonomy" id="3075"/>
    <lineage>
        <taxon>Eukaryota</taxon>
        <taxon>Viridiplantae</taxon>
        <taxon>Chlorophyta</taxon>
        <taxon>core chlorophytes</taxon>
        <taxon>Trebouxiophyceae</taxon>
        <taxon>Chlorellales</taxon>
        <taxon>Chlorellaceae</taxon>
        <taxon>Auxenochlorella</taxon>
    </lineage>
</organism>
<name>A0A1D2ADX3_AUXPR</name>
<gene>
    <name evidence="3" type="ORF">g.4944</name>
</gene>
<dbReference type="PANTHER" id="PTHR37329:SF1">
    <property type="entry name" value="KINETOCHORE PROTEIN SOS7"/>
    <property type="match status" value="1"/>
</dbReference>
<dbReference type="AlphaFoldDB" id="A0A1D2ADX3"/>
<dbReference type="PANTHER" id="PTHR37329">
    <property type="entry name" value="KINETOCHORE PROTEIN SOS7"/>
    <property type="match status" value="1"/>
</dbReference>
<accession>A0A1D2ADX3</accession>
<feature type="non-terminal residue" evidence="3">
    <location>
        <position position="1"/>
    </location>
</feature>
<dbReference type="GO" id="GO:0034501">
    <property type="term" value="P:protein localization to kinetochore"/>
    <property type="evidence" value="ECO:0007669"/>
    <property type="project" value="InterPro"/>
</dbReference>
<feature type="compositionally biased region" description="Low complexity" evidence="1">
    <location>
        <begin position="200"/>
        <end position="211"/>
    </location>
</feature>